<dbReference type="PANTHER" id="PTHR11228">
    <property type="entry name" value="RADICAL SAM DOMAIN PROTEIN"/>
    <property type="match status" value="1"/>
</dbReference>
<dbReference type="GO" id="GO:0046872">
    <property type="term" value="F:metal ion binding"/>
    <property type="evidence" value="ECO:0007669"/>
    <property type="project" value="UniProtKB-KW"/>
</dbReference>
<dbReference type="EMBL" id="AJWZ01001491">
    <property type="protein sequence ID" value="EKC73624.1"/>
    <property type="molecule type" value="Genomic_DNA"/>
</dbReference>
<dbReference type="GO" id="GO:0003824">
    <property type="term" value="F:catalytic activity"/>
    <property type="evidence" value="ECO:0007669"/>
    <property type="project" value="InterPro"/>
</dbReference>
<dbReference type="InterPro" id="IPR013785">
    <property type="entry name" value="Aldolase_TIM"/>
</dbReference>
<evidence type="ECO:0000256" key="1">
    <source>
        <dbReference type="ARBA" id="ARBA00022691"/>
    </source>
</evidence>
<proteinExistence type="predicted"/>
<dbReference type="NCBIfam" id="TIGR04085">
    <property type="entry name" value="rSAM_more_4Fe4S"/>
    <property type="match status" value="1"/>
</dbReference>
<evidence type="ECO:0000256" key="3">
    <source>
        <dbReference type="ARBA" id="ARBA00023004"/>
    </source>
</evidence>
<dbReference type="InterPro" id="IPR023885">
    <property type="entry name" value="4Fe4S-binding_SPASM_dom"/>
</dbReference>
<dbReference type="Pfam" id="PF13186">
    <property type="entry name" value="SPASM"/>
    <property type="match status" value="1"/>
</dbReference>
<name>K1U156_9ZZZZ</name>
<comment type="caution">
    <text evidence="6">The sequence shown here is derived from an EMBL/GenBank/DDBJ whole genome shotgun (WGS) entry which is preliminary data.</text>
</comment>
<dbReference type="Gene3D" id="3.20.20.70">
    <property type="entry name" value="Aldolase class I"/>
    <property type="match status" value="1"/>
</dbReference>
<keyword evidence="2" id="KW-0479">Metal-binding</keyword>
<dbReference type="PANTHER" id="PTHR11228:SF7">
    <property type="entry name" value="PQQA PEPTIDE CYCLASE"/>
    <property type="match status" value="1"/>
</dbReference>
<sequence>MECAIRTIRKINFNMGAIKVEDTKRIRFSNMAKFMFNEDQAIIFNRLNGQWIKVPKQCYDILELCNKEGLSWSALSESLADDEDREYMKQLIKLLDSMNCLYNDDEKIIENISFAITHRCNLKCIHCMVNAAFGQSDKEHFDTKTICAFLDKIVAANPKNITLTGGEPLLRSDFLTILGYLRSIYNGKITLMTNGTLITPKNVKEIVSQIDSIDISLDGADEESCAVIRGKGVFEKVVSSIKLLQSHGFSKISISMVLSANNVRYTKQFMELNESLNTTPMLRALSYEGRAKENKDILDNVVTTEFLRQEDKKTNSECRTCCCTAGYNQITIEANGDIFPCNLFVEPEFRLGTMSEIDDLRKLFYTNDGFFVCPCVQKFEPSEFEPCKNCNINYFCWSCVYPMYKIDEKEFKERCAYKKEILKNIWK</sequence>
<organism evidence="6">
    <name type="scientific">human gut metagenome</name>
    <dbReference type="NCBI Taxonomy" id="408170"/>
    <lineage>
        <taxon>unclassified sequences</taxon>
        <taxon>metagenomes</taxon>
        <taxon>organismal metagenomes</taxon>
    </lineage>
</organism>
<evidence type="ECO:0000313" key="6">
    <source>
        <dbReference type="EMBL" id="EKC73624.1"/>
    </source>
</evidence>
<dbReference type="InterPro" id="IPR058240">
    <property type="entry name" value="rSAM_sf"/>
</dbReference>
<dbReference type="CDD" id="cd01335">
    <property type="entry name" value="Radical_SAM"/>
    <property type="match status" value="1"/>
</dbReference>
<feature type="domain" description="Radical SAM core" evidence="5">
    <location>
        <begin position="104"/>
        <end position="319"/>
    </location>
</feature>
<dbReference type="InterPro" id="IPR007197">
    <property type="entry name" value="rSAM"/>
</dbReference>
<protein>
    <submittedName>
        <fullName evidence="6">Radical SAM domain protein</fullName>
    </submittedName>
</protein>
<reference evidence="6" key="1">
    <citation type="journal article" date="2013" name="Environ. Microbiol.">
        <title>Microbiota from the distal guts of lean and obese adolescents exhibit partial functional redundancy besides clear differences in community structure.</title>
        <authorList>
            <person name="Ferrer M."/>
            <person name="Ruiz A."/>
            <person name="Lanza F."/>
            <person name="Haange S.B."/>
            <person name="Oberbach A."/>
            <person name="Till H."/>
            <person name="Bargiela R."/>
            <person name="Campoy C."/>
            <person name="Segura M.T."/>
            <person name="Richter M."/>
            <person name="von Bergen M."/>
            <person name="Seifert J."/>
            <person name="Suarez A."/>
        </authorList>
    </citation>
    <scope>NUCLEOTIDE SEQUENCE</scope>
</reference>
<accession>K1U156</accession>
<keyword evidence="1" id="KW-0949">S-adenosyl-L-methionine</keyword>
<dbReference type="Pfam" id="PF04055">
    <property type="entry name" value="Radical_SAM"/>
    <property type="match status" value="1"/>
</dbReference>
<dbReference type="SUPFAM" id="SSF102114">
    <property type="entry name" value="Radical SAM enzymes"/>
    <property type="match status" value="1"/>
</dbReference>
<evidence type="ECO:0000256" key="4">
    <source>
        <dbReference type="ARBA" id="ARBA00023014"/>
    </source>
</evidence>
<dbReference type="GO" id="GO:0051536">
    <property type="term" value="F:iron-sulfur cluster binding"/>
    <property type="evidence" value="ECO:0007669"/>
    <property type="project" value="UniProtKB-KW"/>
</dbReference>
<gene>
    <name evidence="6" type="ORF">OBE_02292</name>
</gene>
<dbReference type="AlphaFoldDB" id="K1U156"/>
<dbReference type="InterPro" id="IPR050377">
    <property type="entry name" value="Radical_SAM_PqqE_MftC-like"/>
</dbReference>
<dbReference type="SFLD" id="SFLDS00029">
    <property type="entry name" value="Radical_SAM"/>
    <property type="match status" value="1"/>
</dbReference>
<dbReference type="SFLD" id="SFLDG01067">
    <property type="entry name" value="SPASM/twitch_domain_containing"/>
    <property type="match status" value="1"/>
</dbReference>
<evidence type="ECO:0000259" key="5">
    <source>
        <dbReference type="PROSITE" id="PS51918"/>
    </source>
</evidence>
<keyword evidence="3" id="KW-0408">Iron</keyword>
<dbReference type="PROSITE" id="PS51918">
    <property type="entry name" value="RADICAL_SAM"/>
    <property type="match status" value="1"/>
</dbReference>
<evidence type="ECO:0000256" key="2">
    <source>
        <dbReference type="ARBA" id="ARBA00022723"/>
    </source>
</evidence>
<keyword evidence="4" id="KW-0411">Iron-sulfur</keyword>
<dbReference type="SFLD" id="SFLDG01386">
    <property type="entry name" value="main_SPASM_domain-containing"/>
    <property type="match status" value="1"/>
</dbReference>